<accession>A0A8J7JCG5</accession>
<comment type="caution">
    <text evidence="1">The sequence shown here is derived from an EMBL/GenBank/DDBJ whole genome shotgun (WGS) entry which is preliminary data.</text>
</comment>
<organism evidence="1 2">
    <name type="scientific">Geomesophilobacter sediminis</name>
    <dbReference type="NCBI Taxonomy" id="2798584"/>
    <lineage>
        <taxon>Bacteria</taxon>
        <taxon>Pseudomonadati</taxon>
        <taxon>Thermodesulfobacteriota</taxon>
        <taxon>Desulfuromonadia</taxon>
        <taxon>Geobacterales</taxon>
        <taxon>Geobacteraceae</taxon>
        <taxon>Geomesophilobacter</taxon>
    </lineage>
</organism>
<name>A0A8J7JCG5_9BACT</name>
<dbReference type="InterPro" id="IPR005560">
    <property type="entry name" value="Csp_YhjQ"/>
</dbReference>
<sequence length="136" mass="15247">MKTQEMFTSHPRNIRFDLDQLTACISACTECADSCTVCADACLGEEKVQMLVRCIGLNQDCADVCGVTARILARQSESESLLLRLQLETCATACRICAEECDKHAEMHRHCRVCANSCRNCEDKCRVMLKAMMTER</sequence>
<protein>
    <submittedName>
        <fullName evidence="1">Four-helix bundle copper-binding protein</fullName>
    </submittedName>
</protein>
<proteinExistence type="predicted"/>
<reference evidence="1" key="1">
    <citation type="submission" date="2020-12" db="EMBL/GenBank/DDBJ databases">
        <title>Geomonas sp. Red875, isolated from river sediment.</title>
        <authorList>
            <person name="Xu Z."/>
            <person name="Zhang Z."/>
            <person name="Masuda Y."/>
            <person name="Itoh H."/>
            <person name="Senoo K."/>
        </authorList>
    </citation>
    <scope>NUCLEOTIDE SEQUENCE</scope>
    <source>
        <strain evidence="1">Red875</strain>
    </source>
</reference>
<dbReference type="PANTHER" id="PTHR37310:SF1">
    <property type="entry name" value="CYTOPLASMIC PROTEIN"/>
    <property type="match status" value="1"/>
</dbReference>
<dbReference type="EMBL" id="JAEMHM010000005">
    <property type="protein sequence ID" value="MBJ6724508.1"/>
    <property type="molecule type" value="Genomic_DNA"/>
</dbReference>
<dbReference type="InterPro" id="IPR044543">
    <property type="entry name" value="YHJQ-like"/>
</dbReference>
<dbReference type="PANTHER" id="PTHR37310">
    <property type="entry name" value="CYTOPLASMIC PROTEIN-RELATED"/>
    <property type="match status" value="1"/>
</dbReference>
<gene>
    <name evidence="1" type="ORF">JFN93_07305</name>
</gene>
<dbReference type="Proteomes" id="UP000636888">
    <property type="component" value="Unassembled WGS sequence"/>
</dbReference>
<dbReference type="RefSeq" id="WP_199383354.1">
    <property type="nucleotide sequence ID" value="NZ_JAEMHM010000005.1"/>
</dbReference>
<dbReference type="Pfam" id="PF03860">
    <property type="entry name" value="Csp"/>
    <property type="match status" value="1"/>
</dbReference>
<dbReference type="CDD" id="cd08026">
    <property type="entry name" value="DUF326"/>
    <property type="match status" value="1"/>
</dbReference>
<evidence type="ECO:0000313" key="2">
    <source>
        <dbReference type="Proteomes" id="UP000636888"/>
    </source>
</evidence>
<dbReference type="Gene3D" id="1.20.1270.360">
    <property type="match status" value="1"/>
</dbReference>
<dbReference type="AlphaFoldDB" id="A0A8J7JCG5"/>
<evidence type="ECO:0000313" key="1">
    <source>
        <dbReference type="EMBL" id="MBJ6724508.1"/>
    </source>
</evidence>
<keyword evidence="2" id="KW-1185">Reference proteome</keyword>